<keyword evidence="1" id="KW-1133">Transmembrane helix</keyword>
<keyword evidence="3" id="KW-1185">Reference proteome</keyword>
<name>A0ABZ1UTB0_9BURK</name>
<keyword evidence="1" id="KW-0812">Transmembrane</keyword>
<evidence type="ECO:0000313" key="2">
    <source>
        <dbReference type="EMBL" id="WUR15363.1"/>
    </source>
</evidence>
<protein>
    <submittedName>
        <fullName evidence="2">Uncharacterized protein</fullName>
    </submittedName>
</protein>
<sequence length="230" mass="25408">MLAMKGHHMAVGDCRATGCMGAIVWHKRDRSALQRQQRNQQPQQVTDKSRHRVVWYAGRKYLASVHDLTPSHRGKVNSFFSASAPRRATPSELLSHGGTIHYTNEMRRVFPLLFRHIALLLLVTVTNAALAMAAYVCPEQAMPRAALQMAEGTPCPEMDREKPVHCAEHKAATKATVEHAASPALAMLSIGFVIPSPRPRVPTMLDVPSTRLLPEAGADPPYLATLRLRI</sequence>
<gene>
    <name evidence="2" type="ORF">E7V67_009760</name>
</gene>
<proteinExistence type="predicted"/>
<feature type="transmembrane region" description="Helical" evidence="1">
    <location>
        <begin position="112"/>
        <end position="136"/>
    </location>
</feature>
<evidence type="ECO:0000256" key="1">
    <source>
        <dbReference type="SAM" id="Phobius"/>
    </source>
</evidence>
<keyword evidence="1" id="KW-0472">Membrane</keyword>
<evidence type="ECO:0000313" key="3">
    <source>
        <dbReference type="Proteomes" id="UP000321323"/>
    </source>
</evidence>
<organism evidence="2 3">
    <name type="scientific">[Empedobacter] haloabium</name>
    <dbReference type="NCBI Taxonomy" id="592317"/>
    <lineage>
        <taxon>Bacteria</taxon>
        <taxon>Pseudomonadati</taxon>
        <taxon>Pseudomonadota</taxon>
        <taxon>Betaproteobacteria</taxon>
        <taxon>Burkholderiales</taxon>
        <taxon>Oxalobacteraceae</taxon>
        <taxon>Telluria group</taxon>
        <taxon>Telluria group incertae sedis</taxon>
    </lineage>
</organism>
<dbReference type="Proteomes" id="UP000321323">
    <property type="component" value="Chromosome"/>
</dbReference>
<reference evidence="2 3" key="1">
    <citation type="journal article" date="2019" name="Int. J. Syst. Evol. Microbiol.">
        <title>The Draft Whole-Genome Sequence of the Antibiotic Producer Empedobacter haloabium ATCC 31962 Provides Indications for Its Taxonomic Reclassification.</title>
        <authorList>
            <person name="Miess H."/>
            <person name="Arlt P."/>
            <person name="Apel A.K."/>
            <person name="Weber T."/>
            <person name="Nieselt K."/>
            <person name="Hanssen F."/>
            <person name="Czemmel S."/>
            <person name="Nahnsen S."/>
            <person name="Gross H."/>
        </authorList>
    </citation>
    <scope>NUCLEOTIDE SEQUENCE [LARGE SCALE GENOMIC DNA]</scope>
    <source>
        <strain evidence="2 3">ATCC 31962</strain>
    </source>
</reference>
<dbReference type="EMBL" id="CP136508">
    <property type="protein sequence ID" value="WUR15363.1"/>
    <property type="molecule type" value="Genomic_DNA"/>
</dbReference>
<accession>A0ABZ1UTB0</accession>